<dbReference type="RefSeq" id="WP_170289468.1">
    <property type="nucleotide sequence ID" value="NZ_WKKI01000086.1"/>
</dbReference>
<feature type="transmembrane region" description="Helical" evidence="1">
    <location>
        <begin position="76"/>
        <end position="95"/>
    </location>
</feature>
<evidence type="ECO:0000313" key="3">
    <source>
        <dbReference type="Proteomes" id="UP000448867"/>
    </source>
</evidence>
<dbReference type="AlphaFoldDB" id="A0A7X2M1H1"/>
<protein>
    <submittedName>
        <fullName evidence="2">Uncharacterized protein</fullName>
    </submittedName>
</protein>
<comment type="caution">
    <text evidence="2">The sequence shown here is derived from an EMBL/GenBank/DDBJ whole genome shotgun (WGS) entry which is preliminary data.</text>
</comment>
<keyword evidence="3" id="KW-1185">Reference proteome</keyword>
<organism evidence="2 3">
    <name type="scientific">Metabacillus lacus</name>
    <dbReference type="NCBI Taxonomy" id="1983721"/>
    <lineage>
        <taxon>Bacteria</taxon>
        <taxon>Bacillati</taxon>
        <taxon>Bacillota</taxon>
        <taxon>Bacilli</taxon>
        <taxon>Bacillales</taxon>
        <taxon>Bacillaceae</taxon>
        <taxon>Metabacillus</taxon>
    </lineage>
</organism>
<gene>
    <name evidence="2" type="ORF">GJU40_19910</name>
</gene>
<dbReference type="Proteomes" id="UP000448867">
    <property type="component" value="Unassembled WGS sequence"/>
</dbReference>
<accession>A0A7X2M1H1</accession>
<keyword evidence="1" id="KW-1133">Transmembrane helix</keyword>
<keyword evidence="1" id="KW-0812">Transmembrane</keyword>
<feature type="transmembrane region" description="Helical" evidence="1">
    <location>
        <begin position="21"/>
        <end position="39"/>
    </location>
</feature>
<name>A0A7X2M1H1_9BACI</name>
<feature type="transmembrane region" description="Helical" evidence="1">
    <location>
        <begin position="45"/>
        <end position="64"/>
    </location>
</feature>
<reference evidence="2 3" key="1">
    <citation type="submission" date="2019-11" db="EMBL/GenBank/DDBJ databases">
        <title>Bacillus lacus genome.</title>
        <authorList>
            <person name="Allen C.J."/>
            <person name="Newman J.D."/>
        </authorList>
    </citation>
    <scope>NUCLEOTIDE SEQUENCE [LARGE SCALE GENOMIC DNA]</scope>
    <source>
        <strain evidence="2 3">KCTC 33946</strain>
    </source>
</reference>
<dbReference type="EMBL" id="WKKI01000086">
    <property type="protein sequence ID" value="MRX74389.1"/>
    <property type="molecule type" value="Genomic_DNA"/>
</dbReference>
<evidence type="ECO:0000256" key="1">
    <source>
        <dbReference type="SAM" id="Phobius"/>
    </source>
</evidence>
<sequence>MANIKNFFRWVFKKDPTDVSTLIVLAAVIMGIRLLLPPLPDINLLWAIPFFFVVVILCRVLYEVVKKLLGSRNREVNKLFLVFVILGTFLVATLIDNM</sequence>
<keyword evidence="1" id="KW-0472">Membrane</keyword>
<evidence type="ECO:0000313" key="2">
    <source>
        <dbReference type="EMBL" id="MRX74389.1"/>
    </source>
</evidence>
<proteinExistence type="predicted"/>